<dbReference type="Gene3D" id="1.25.40.180">
    <property type="match status" value="3"/>
</dbReference>
<dbReference type="EMBL" id="CAKXYY010000006">
    <property type="protein sequence ID" value="CAH2352241.1"/>
    <property type="molecule type" value="Genomic_DNA"/>
</dbReference>
<protein>
    <recommendedName>
        <fullName evidence="10">Nuclear cap-binding protein complex subunit 1</fullName>
    </recommendedName>
    <alternativeName>
        <fullName evidence="9">80 kDa nuclear cap-binding protein</fullName>
    </alternativeName>
</protein>
<reference evidence="13" key="1">
    <citation type="submission" date="2022-03" db="EMBL/GenBank/DDBJ databases">
        <authorList>
            <person name="Legras J.-L."/>
            <person name="Devillers H."/>
            <person name="Grondin C."/>
        </authorList>
    </citation>
    <scope>NUCLEOTIDE SEQUENCE</scope>
    <source>
        <strain evidence="13">CLIB 1423</strain>
    </source>
</reference>
<dbReference type="GO" id="GO:0006397">
    <property type="term" value="P:mRNA processing"/>
    <property type="evidence" value="ECO:0007669"/>
    <property type="project" value="UniProtKB-KW"/>
</dbReference>
<dbReference type="GO" id="GO:0006406">
    <property type="term" value="P:mRNA export from nucleus"/>
    <property type="evidence" value="ECO:0007669"/>
    <property type="project" value="InterPro"/>
</dbReference>
<evidence type="ECO:0000256" key="10">
    <source>
        <dbReference type="ARBA" id="ARBA00074671"/>
    </source>
</evidence>
<dbReference type="SMART" id="SM00543">
    <property type="entry name" value="MIF4G"/>
    <property type="match status" value="1"/>
</dbReference>
<dbReference type="FunFam" id="1.25.40.180:FF:000056">
    <property type="entry name" value="Sto1p"/>
    <property type="match status" value="1"/>
</dbReference>
<dbReference type="GO" id="GO:0000184">
    <property type="term" value="P:nuclear-transcribed mRNA catabolic process, nonsense-mediated decay"/>
    <property type="evidence" value="ECO:0007669"/>
    <property type="project" value="TreeGrafter"/>
</dbReference>
<evidence type="ECO:0000256" key="9">
    <source>
        <dbReference type="ARBA" id="ARBA00030965"/>
    </source>
</evidence>
<keyword evidence="8" id="KW-0539">Nucleus</keyword>
<dbReference type="PANTHER" id="PTHR12412:SF2">
    <property type="entry name" value="NUCLEAR CAP-BINDING PROTEIN SUBUNIT 1"/>
    <property type="match status" value="1"/>
</dbReference>
<evidence type="ECO:0000313" key="14">
    <source>
        <dbReference type="Proteomes" id="UP000837801"/>
    </source>
</evidence>
<name>A0A9P0QPI7_9ASCO</name>
<evidence type="ECO:0000256" key="2">
    <source>
        <dbReference type="ARBA" id="ARBA00007413"/>
    </source>
</evidence>
<keyword evidence="7" id="KW-0508">mRNA splicing</keyword>
<evidence type="ECO:0000256" key="3">
    <source>
        <dbReference type="ARBA" id="ARBA00022448"/>
    </source>
</evidence>
<keyword evidence="14" id="KW-1185">Reference proteome</keyword>
<dbReference type="AlphaFoldDB" id="A0A9P0QPI7"/>
<dbReference type="GO" id="GO:0005634">
    <property type="term" value="C:nucleus"/>
    <property type="evidence" value="ECO:0007669"/>
    <property type="project" value="UniProtKB-SubCell"/>
</dbReference>
<evidence type="ECO:0000313" key="13">
    <source>
        <dbReference type="EMBL" id="CAH2352241.1"/>
    </source>
</evidence>
<sequence>MDSYNPSKRSRDDYEADNAGSNRQGSAGGFEENKRQTVDPTTELIANVCKDIRRIGENSNIVTQVEDISYISNPIVAEFEKIDKLRIAILNTLYSVVVEQPQKITSLSVLILLCNPKNFLVAKYVIEFFHSKAQGLVELLVEKEDETVEGGDKAAVKQIQKQQEEQEFAGIFNNLKSILKFLACLSPIIENFAIIDIFKQFLTLSIDLQKAGVEKGWKRNGLAEEIYYNTLISLPYLLSNNWSDEMREKCNELVSLAGEFHNEGTKEEFSFTLFEPFYEKGSNFANDIPYQPKNIIGLIYPALLEIQKNNWEDFKGKLFINFEELIEPLIAKSLENNKLSQELIKHQLPPLSLPSVENISIKNKGLIDNLWAKYPRILFQVYNMTTEFETVPSIESYIGLFFKDLSFDILTNLSFNKNETSIQLSILDLYFSANLFAPPGSSIDQLDHVHRDNVSGENSPALSTWKIEDIAIESILTMIFQLPLPLHVEVYYYGVLISCCRESPESIAPVFGRAIRFFYNNLEILDYELKIRFLDWMTIQISNFEFSWKWDEWVEDSKNFRNLKYHPKKNFIKNLIAKEIRLSNKNKIKDTFVTVDPESGNLVKLSEFYKYLSLSLVENEEDFILKYDLDLYGGVEGNSKVKEIFESLSAQRKEKKELQSQSGALIVSPQEELIYNFSLSTVPLNEIANTVYDFVVANWKSNSDFQDLCNSVLLAVDKWNAKLHKKEVVEEETTEKAAEQDEEATKDDAPQPDTEAEVNSTEEVKKIEESKEEEEKEGEEMDLDSIDTTGFINKEKYLINLIIQTYVYIGSRSIYSAVSVFSRDIVKLRYLAGWELKEDEASKGNNNSGFSFEPLNLSEEQFNQRQEWIIESIFRVWNHQPQVAFLILEYLIEFEILKSNKLVEYVLSIDRNLLIENVSCMESINRILNNEESENQDAIFGKMFELIVNNLNLISEETLQIPDTEEVLINKKKFEDSEIEDLEFMSKIDSQWLYYEYLGLLKSYIRKYSVKHDKSKEIFEKIKNENVKRKVLSWLTEIKSLENV</sequence>
<feature type="region of interest" description="Disordered" evidence="11">
    <location>
        <begin position="1"/>
        <end position="37"/>
    </location>
</feature>
<comment type="similarity">
    <text evidence="2">Belongs to the NCBP1 family.</text>
</comment>
<dbReference type="InterPro" id="IPR015174">
    <property type="entry name" value="MIF4G-like_typ-2"/>
</dbReference>
<evidence type="ECO:0000256" key="8">
    <source>
        <dbReference type="ARBA" id="ARBA00023242"/>
    </source>
</evidence>
<dbReference type="Pfam" id="PF09088">
    <property type="entry name" value="MIF4G_like"/>
    <property type="match status" value="1"/>
</dbReference>
<dbReference type="Pfam" id="PF09090">
    <property type="entry name" value="MIF4G_like_2"/>
    <property type="match status" value="1"/>
</dbReference>
<evidence type="ECO:0000256" key="5">
    <source>
        <dbReference type="ARBA" id="ARBA00022816"/>
    </source>
</evidence>
<dbReference type="InterPro" id="IPR003890">
    <property type="entry name" value="MIF4G-like_typ-3"/>
</dbReference>
<dbReference type="GO" id="GO:0008380">
    <property type="term" value="P:RNA splicing"/>
    <property type="evidence" value="ECO:0007669"/>
    <property type="project" value="UniProtKB-KW"/>
</dbReference>
<feature type="compositionally biased region" description="Acidic residues" evidence="11">
    <location>
        <begin position="770"/>
        <end position="784"/>
    </location>
</feature>
<organism evidence="13 14">
    <name type="scientific">[Candida] railenensis</name>
    <dbReference type="NCBI Taxonomy" id="45579"/>
    <lineage>
        <taxon>Eukaryota</taxon>
        <taxon>Fungi</taxon>
        <taxon>Dikarya</taxon>
        <taxon>Ascomycota</taxon>
        <taxon>Saccharomycotina</taxon>
        <taxon>Pichiomycetes</taxon>
        <taxon>Debaryomycetaceae</taxon>
        <taxon>Kurtzmaniella</taxon>
    </lineage>
</organism>
<proteinExistence type="inferred from homology"/>
<evidence type="ECO:0000259" key="12">
    <source>
        <dbReference type="SMART" id="SM00543"/>
    </source>
</evidence>
<evidence type="ECO:0000256" key="1">
    <source>
        <dbReference type="ARBA" id="ARBA00004123"/>
    </source>
</evidence>
<feature type="region of interest" description="Disordered" evidence="11">
    <location>
        <begin position="730"/>
        <end position="784"/>
    </location>
</feature>
<keyword evidence="6" id="KW-0694">RNA-binding</keyword>
<comment type="subcellular location">
    <subcellularLocation>
        <location evidence="1">Nucleus</location>
    </subcellularLocation>
</comment>
<gene>
    <name evidence="13" type="ORF">CLIB1423_06S01970</name>
</gene>
<dbReference type="InterPro" id="IPR027159">
    <property type="entry name" value="CBP80"/>
</dbReference>
<dbReference type="PANTHER" id="PTHR12412">
    <property type="entry name" value="CAP BINDING PROTEIN"/>
    <property type="match status" value="1"/>
</dbReference>
<dbReference type="SUPFAM" id="SSF48371">
    <property type="entry name" value="ARM repeat"/>
    <property type="match status" value="3"/>
</dbReference>
<dbReference type="GO" id="GO:0003729">
    <property type="term" value="F:mRNA binding"/>
    <property type="evidence" value="ECO:0007669"/>
    <property type="project" value="TreeGrafter"/>
</dbReference>
<evidence type="ECO:0000256" key="6">
    <source>
        <dbReference type="ARBA" id="ARBA00022884"/>
    </source>
</evidence>
<comment type="caution">
    <text evidence="13">The sequence shown here is derived from an EMBL/GenBank/DDBJ whole genome shotgun (WGS) entry which is preliminary data.</text>
</comment>
<dbReference type="InterPro" id="IPR016024">
    <property type="entry name" value="ARM-type_fold"/>
</dbReference>
<dbReference type="GO" id="GO:0000339">
    <property type="term" value="F:RNA cap binding"/>
    <property type="evidence" value="ECO:0007669"/>
    <property type="project" value="InterPro"/>
</dbReference>
<dbReference type="Proteomes" id="UP000837801">
    <property type="component" value="Unassembled WGS sequence"/>
</dbReference>
<keyword evidence="3" id="KW-0813">Transport</keyword>
<accession>A0A9P0QPI7</accession>
<evidence type="ECO:0000256" key="11">
    <source>
        <dbReference type="SAM" id="MobiDB-lite"/>
    </source>
</evidence>
<dbReference type="GO" id="GO:0005846">
    <property type="term" value="C:nuclear cap binding complex"/>
    <property type="evidence" value="ECO:0007669"/>
    <property type="project" value="InterPro"/>
</dbReference>
<feature type="domain" description="MIF4G" evidence="12">
    <location>
        <begin position="45"/>
        <end position="310"/>
    </location>
</feature>
<dbReference type="InterPro" id="IPR015172">
    <property type="entry name" value="MIF4G-like_typ-1"/>
</dbReference>
<keyword evidence="4" id="KW-0507">mRNA processing</keyword>
<evidence type="ECO:0000256" key="4">
    <source>
        <dbReference type="ARBA" id="ARBA00022664"/>
    </source>
</evidence>
<evidence type="ECO:0000256" key="7">
    <source>
        <dbReference type="ARBA" id="ARBA00023187"/>
    </source>
</evidence>
<dbReference type="OrthoDB" id="10252707at2759"/>
<keyword evidence="5" id="KW-0509">mRNA transport</keyword>